<dbReference type="GO" id="GO:0016779">
    <property type="term" value="F:nucleotidyltransferase activity"/>
    <property type="evidence" value="ECO:0007669"/>
    <property type="project" value="UniProtKB-KW"/>
</dbReference>
<dbReference type="PANTHER" id="PTHR43584">
    <property type="entry name" value="NUCLEOTIDYL TRANSFERASE"/>
    <property type="match status" value="1"/>
</dbReference>
<dbReference type="PANTHER" id="PTHR43584:SF8">
    <property type="entry name" value="N-ACETYLMURAMATE ALPHA-1-PHOSPHATE URIDYLYLTRANSFERASE"/>
    <property type="match status" value="1"/>
</dbReference>
<evidence type="ECO:0000313" key="5">
    <source>
        <dbReference type="Proteomes" id="UP001409585"/>
    </source>
</evidence>
<keyword evidence="1" id="KW-0808">Transferase</keyword>
<dbReference type="InterPro" id="IPR050065">
    <property type="entry name" value="GlmU-like"/>
</dbReference>
<dbReference type="Pfam" id="PF00483">
    <property type="entry name" value="NTP_transferase"/>
    <property type="match status" value="1"/>
</dbReference>
<dbReference type="Proteomes" id="UP001409585">
    <property type="component" value="Unassembled WGS sequence"/>
</dbReference>
<dbReference type="SUPFAM" id="SSF53448">
    <property type="entry name" value="Nucleotide-diphospho-sugar transferases"/>
    <property type="match status" value="1"/>
</dbReference>
<feature type="domain" description="Nucleotidyl transferase" evidence="3">
    <location>
        <begin position="8"/>
        <end position="132"/>
    </location>
</feature>
<dbReference type="RefSeq" id="WP_345427796.1">
    <property type="nucleotide sequence ID" value="NZ_AP031496.1"/>
</dbReference>
<name>A0AAV3UA03_9ALTE</name>
<proteinExistence type="predicted"/>
<dbReference type="InterPro" id="IPR005835">
    <property type="entry name" value="NTP_transferase_dom"/>
</dbReference>
<dbReference type="InterPro" id="IPR029044">
    <property type="entry name" value="Nucleotide-diphossugar_trans"/>
</dbReference>
<dbReference type="NCBIfam" id="NF045761">
    <property type="entry name" value="NAMPUrTaseMurU"/>
    <property type="match status" value="1"/>
</dbReference>
<accession>A0AAV3UA03</accession>
<dbReference type="EMBL" id="BAABLX010000078">
    <property type="protein sequence ID" value="GAA4960057.1"/>
    <property type="molecule type" value="Genomic_DNA"/>
</dbReference>
<evidence type="ECO:0000256" key="1">
    <source>
        <dbReference type="ARBA" id="ARBA00022679"/>
    </source>
</evidence>
<organism evidence="4 5">
    <name type="scientific">Halioxenophilus aromaticivorans</name>
    <dbReference type="NCBI Taxonomy" id="1306992"/>
    <lineage>
        <taxon>Bacteria</taxon>
        <taxon>Pseudomonadati</taxon>
        <taxon>Pseudomonadota</taxon>
        <taxon>Gammaproteobacteria</taxon>
        <taxon>Alteromonadales</taxon>
        <taxon>Alteromonadaceae</taxon>
        <taxon>Halioxenophilus</taxon>
    </lineage>
</organism>
<keyword evidence="5" id="KW-1185">Reference proteome</keyword>
<evidence type="ECO:0000313" key="4">
    <source>
        <dbReference type="EMBL" id="GAA4960057.1"/>
    </source>
</evidence>
<dbReference type="AlphaFoldDB" id="A0AAV3UA03"/>
<keyword evidence="2" id="KW-0548">Nucleotidyltransferase</keyword>
<evidence type="ECO:0000256" key="2">
    <source>
        <dbReference type="ARBA" id="ARBA00022695"/>
    </source>
</evidence>
<dbReference type="CDD" id="cd06422">
    <property type="entry name" value="NTP_transferase_like_1"/>
    <property type="match status" value="1"/>
</dbReference>
<sequence length="231" mass="25236">MSQSPVTKAMLLAAGEGRRMLPLTQDTPKPLLPVVSDTLIGHQLQRIRAAGLQQVIINVAYLGQQIIERLGHGADYDVTIAYSEEPQPLETAGGINRALPLLGDGPFVLVNGDVWCDFDLAQLVDKMLPEQCLGHLVLVPNPSHNSGGDFALVDGLLVPSAGADTSFTYSGIALLRPELIAHYPQRRERFGLKEVFDWAIAQGRLSGEVHSGHWLDVGTPERLDQLRMHLR</sequence>
<dbReference type="Gene3D" id="3.90.550.10">
    <property type="entry name" value="Spore Coat Polysaccharide Biosynthesis Protein SpsA, Chain A"/>
    <property type="match status" value="1"/>
</dbReference>
<dbReference type="InterPro" id="IPR054790">
    <property type="entry name" value="MurU"/>
</dbReference>
<reference evidence="5" key="1">
    <citation type="journal article" date="2019" name="Int. J. Syst. Evol. Microbiol.">
        <title>The Global Catalogue of Microorganisms (GCM) 10K type strain sequencing project: providing services to taxonomists for standard genome sequencing and annotation.</title>
        <authorList>
            <consortium name="The Broad Institute Genomics Platform"/>
            <consortium name="The Broad Institute Genome Sequencing Center for Infectious Disease"/>
            <person name="Wu L."/>
            <person name="Ma J."/>
        </authorList>
    </citation>
    <scope>NUCLEOTIDE SEQUENCE [LARGE SCALE GENOMIC DNA]</scope>
    <source>
        <strain evidence="5">JCM 19134</strain>
    </source>
</reference>
<evidence type="ECO:0000259" key="3">
    <source>
        <dbReference type="Pfam" id="PF00483"/>
    </source>
</evidence>
<gene>
    <name evidence="4" type="ORF">GCM10025791_46630</name>
</gene>
<comment type="caution">
    <text evidence="4">The sequence shown here is derived from an EMBL/GenBank/DDBJ whole genome shotgun (WGS) entry which is preliminary data.</text>
</comment>
<protein>
    <submittedName>
        <fullName evidence="4">Nucleotidyltransferase family protein</fullName>
    </submittedName>
</protein>